<dbReference type="Pfam" id="PF00119">
    <property type="entry name" value="ATP-synt_A"/>
    <property type="match status" value="1"/>
</dbReference>
<keyword evidence="9 11" id="KW-0472">Membrane</keyword>
<keyword evidence="11" id="KW-1003">Cell membrane</keyword>
<dbReference type="Proteomes" id="UP001500622">
    <property type="component" value="Unassembled WGS sequence"/>
</dbReference>
<accession>A0ABP8KUZ1</accession>
<organism evidence="13 15">
    <name type="scientific">Georgenia halophila</name>
    <dbReference type="NCBI Taxonomy" id="620889"/>
    <lineage>
        <taxon>Bacteria</taxon>
        <taxon>Bacillati</taxon>
        <taxon>Actinomycetota</taxon>
        <taxon>Actinomycetes</taxon>
        <taxon>Micrococcales</taxon>
        <taxon>Bogoriellaceae</taxon>
        <taxon>Georgenia</taxon>
    </lineage>
</organism>
<keyword evidence="6 11" id="KW-0375">Hydrogen ion transport</keyword>
<protein>
    <recommendedName>
        <fullName evidence="11 12">ATP synthase subunit a</fullName>
    </recommendedName>
    <alternativeName>
        <fullName evidence="11">ATP synthase F0 sector subunit a</fullName>
    </alternativeName>
    <alternativeName>
        <fullName evidence="11">F-ATPase subunit 6</fullName>
    </alternativeName>
</protein>
<sequence>MTLHSYVTAAEEGGGFHAPSLADFFPPALFAEGTLFEFNRVMLVRLIAVAGLVLFFWLAARRARLVPSRVQSLGEMAVDFVRTGIAEETLGRERGRRYTPLLAVIFFGVLAMNITGVVPFLNLAGSSVVGVPIVFAAIAYVAFIRAGIKERGTGHFFRDQLFPPGVPKVIYILLTPLEFFSTFILRPVTLTVRLLANMIAGHLLLVLCFSATHYLFFEAGGPLALFGVVTGIGGLAFTLLEIFIATLQAYIFALLTAVYIQLSVEAH</sequence>
<evidence type="ECO:0000313" key="14">
    <source>
        <dbReference type="EMBL" id="GAA4420222.1"/>
    </source>
</evidence>
<evidence type="ECO:0000256" key="7">
    <source>
        <dbReference type="ARBA" id="ARBA00022989"/>
    </source>
</evidence>
<keyword evidence="15" id="KW-1185">Reference proteome</keyword>
<evidence type="ECO:0000256" key="4">
    <source>
        <dbReference type="ARBA" id="ARBA00022547"/>
    </source>
</evidence>
<name>A0ABP8KUZ1_9MICO</name>
<comment type="subcellular location">
    <subcellularLocation>
        <location evidence="11 12">Cell membrane</location>
        <topology evidence="11 12">Multi-pass membrane protein</topology>
    </subcellularLocation>
    <subcellularLocation>
        <location evidence="1">Membrane</location>
        <topology evidence="1">Multi-pass membrane protein</topology>
    </subcellularLocation>
</comment>
<evidence type="ECO:0000256" key="2">
    <source>
        <dbReference type="ARBA" id="ARBA00006810"/>
    </source>
</evidence>
<keyword evidence="8 11" id="KW-0406">Ion transport</keyword>
<evidence type="ECO:0000256" key="3">
    <source>
        <dbReference type="ARBA" id="ARBA00022448"/>
    </source>
</evidence>
<dbReference type="PANTHER" id="PTHR11410">
    <property type="entry name" value="ATP SYNTHASE SUBUNIT A"/>
    <property type="match status" value="1"/>
</dbReference>
<dbReference type="PANTHER" id="PTHR11410:SF0">
    <property type="entry name" value="ATP SYNTHASE SUBUNIT A"/>
    <property type="match status" value="1"/>
</dbReference>
<gene>
    <name evidence="13" type="primary">atpB_1</name>
    <name evidence="11" type="synonym">atpB</name>
    <name evidence="14" type="synonym">atpB_2</name>
    <name evidence="13" type="ORF">GCM10023169_04180</name>
    <name evidence="14" type="ORF">GCM10023169_11790</name>
</gene>
<comment type="similarity">
    <text evidence="2 11 12">Belongs to the ATPase A chain family.</text>
</comment>
<reference evidence="13" key="3">
    <citation type="submission" date="2023-12" db="EMBL/GenBank/DDBJ databases">
        <authorList>
            <person name="Sun Q."/>
            <person name="Inoue M."/>
        </authorList>
    </citation>
    <scope>NUCLEOTIDE SEQUENCE</scope>
    <source>
        <strain evidence="13">JCM 17810</strain>
    </source>
</reference>
<dbReference type="NCBIfam" id="TIGR01131">
    <property type="entry name" value="ATP_synt_6_or_A"/>
    <property type="match status" value="1"/>
</dbReference>
<dbReference type="CDD" id="cd00310">
    <property type="entry name" value="ATP-synt_Fo_a_6"/>
    <property type="match status" value="1"/>
</dbReference>
<dbReference type="PRINTS" id="PR00123">
    <property type="entry name" value="ATPASEA"/>
</dbReference>
<feature type="transmembrane region" description="Helical" evidence="11">
    <location>
        <begin position="194"/>
        <end position="216"/>
    </location>
</feature>
<keyword evidence="3 11" id="KW-0813">Transport</keyword>
<dbReference type="SUPFAM" id="SSF81336">
    <property type="entry name" value="F1F0 ATP synthase subunit A"/>
    <property type="match status" value="1"/>
</dbReference>
<evidence type="ECO:0000256" key="6">
    <source>
        <dbReference type="ARBA" id="ARBA00022781"/>
    </source>
</evidence>
<evidence type="ECO:0000313" key="13">
    <source>
        <dbReference type="EMBL" id="GAA4416655.1"/>
    </source>
</evidence>
<evidence type="ECO:0000256" key="12">
    <source>
        <dbReference type="RuleBase" id="RU000483"/>
    </source>
</evidence>
<proteinExistence type="inferred from homology"/>
<keyword evidence="4 11" id="KW-0138">CF(0)</keyword>
<keyword evidence="7 11" id="KW-1133">Transmembrane helix</keyword>
<feature type="transmembrane region" description="Helical" evidence="11">
    <location>
        <begin position="223"/>
        <end position="243"/>
    </location>
</feature>
<keyword evidence="10 11" id="KW-0066">ATP synthesis</keyword>
<comment type="function">
    <text evidence="11 12">Key component of the proton channel; it plays a direct role in the translocation of protons across the membrane.</text>
</comment>
<dbReference type="EMBL" id="BAABGN010000002">
    <property type="protein sequence ID" value="GAA4416655.1"/>
    <property type="molecule type" value="Genomic_DNA"/>
</dbReference>
<dbReference type="Gene3D" id="1.20.120.220">
    <property type="entry name" value="ATP synthase, F0 complex, subunit A"/>
    <property type="match status" value="1"/>
</dbReference>
<comment type="caution">
    <text evidence="13">The sequence shown here is derived from an EMBL/GenBank/DDBJ whole genome shotgun (WGS) entry which is preliminary data.</text>
</comment>
<feature type="transmembrane region" description="Helical" evidence="11">
    <location>
        <begin position="127"/>
        <end position="148"/>
    </location>
</feature>
<reference evidence="15" key="2">
    <citation type="journal article" date="2019" name="Int. J. Syst. Evol. Microbiol.">
        <title>The Global Catalogue of Microorganisms (GCM) 10K type strain sequencing project: providing services to taxonomists for standard genome sequencing and annotation.</title>
        <authorList>
            <consortium name="The Broad Institute Genomics Platform"/>
            <consortium name="The Broad Institute Genome Sequencing Center for Infectious Disease"/>
            <person name="Wu L."/>
            <person name="Ma J."/>
        </authorList>
    </citation>
    <scope>NUCLEOTIDE SEQUENCE [LARGE SCALE GENOMIC DNA]</scope>
    <source>
        <strain evidence="15">JCM 17810</strain>
    </source>
</reference>
<feature type="transmembrane region" description="Helical" evidence="11">
    <location>
        <begin position="101"/>
        <end position="121"/>
    </location>
</feature>
<dbReference type="InterPro" id="IPR000568">
    <property type="entry name" value="ATP_synth_F0_asu"/>
</dbReference>
<reference evidence="13" key="1">
    <citation type="journal article" date="2014" name="Int. J. Syst. Evol. Microbiol.">
        <title>Complete genome of a new Firmicutes species belonging to the dominant human colonic microbiota ('Ruminococcus bicirculans') reveals two chromosomes and a selective capacity to utilize plant glucans.</title>
        <authorList>
            <consortium name="NISC Comparative Sequencing Program"/>
            <person name="Wegmann U."/>
            <person name="Louis P."/>
            <person name="Goesmann A."/>
            <person name="Henrissat B."/>
            <person name="Duncan S.H."/>
            <person name="Flint H.J."/>
        </authorList>
    </citation>
    <scope>NUCLEOTIDE SEQUENCE</scope>
    <source>
        <strain evidence="13">JCM 17810</strain>
    </source>
</reference>
<evidence type="ECO:0000313" key="15">
    <source>
        <dbReference type="Proteomes" id="UP001500622"/>
    </source>
</evidence>
<evidence type="ECO:0000256" key="8">
    <source>
        <dbReference type="ARBA" id="ARBA00023065"/>
    </source>
</evidence>
<feature type="transmembrane region" description="Helical" evidence="11">
    <location>
        <begin position="42"/>
        <end position="60"/>
    </location>
</feature>
<feature type="transmembrane region" description="Helical" evidence="11">
    <location>
        <begin position="169"/>
        <end position="188"/>
    </location>
</feature>
<dbReference type="InterPro" id="IPR045083">
    <property type="entry name" value="ATP_synth_F0_asu_bact/mt"/>
</dbReference>
<keyword evidence="5 11" id="KW-0812">Transmembrane</keyword>
<evidence type="ECO:0000256" key="9">
    <source>
        <dbReference type="ARBA" id="ARBA00023136"/>
    </source>
</evidence>
<dbReference type="InterPro" id="IPR035908">
    <property type="entry name" value="F0_ATP_A_sf"/>
</dbReference>
<dbReference type="EMBL" id="BAABGN010000004">
    <property type="protein sequence ID" value="GAA4420222.1"/>
    <property type="molecule type" value="Genomic_DNA"/>
</dbReference>
<evidence type="ECO:0000256" key="5">
    <source>
        <dbReference type="ARBA" id="ARBA00022692"/>
    </source>
</evidence>
<evidence type="ECO:0000256" key="1">
    <source>
        <dbReference type="ARBA" id="ARBA00004141"/>
    </source>
</evidence>
<evidence type="ECO:0000256" key="10">
    <source>
        <dbReference type="ARBA" id="ARBA00023310"/>
    </source>
</evidence>
<dbReference type="HAMAP" id="MF_01393">
    <property type="entry name" value="ATP_synth_a_bact"/>
    <property type="match status" value="1"/>
</dbReference>
<evidence type="ECO:0000256" key="11">
    <source>
        <dbReference type="HAMAP-Rule" id="MF_01393"/>
    </source>
</evidence>